<organism evidence="2">
    <name type="scientific">marine sediment metagenome</name>
    <dbReference type="NCBI Taxonomy" id="412755"/>
    <lineage>
        <taxon>unclassified sequences</taxon>
        <taxon>metagenomes</taxon>
        <taxon>ecological metagenomes</taxon>
    </lineage>
</organism>
<proteinExistence type="predicted"/>
<evidence type="ECO:0000313" key="2">
    <source>
        <dbReference type="EMBL" id="GAF67588.1"/>
    </source>
</evidence>
<protein>
    <submittedName>
        <fullName evidence="2">Uncharacterized protein</fullName>
    </submittedName>
</protein>
<accession>X0RFQ0</accession>
<feature type="region of interest" description="Disordered" evidence="1">
    <location>
        <begin position="82"/>
        <end position="110"/>
    </location>
</feature>
<feature type="compositionally biased region" description="Basic and acidic residues" evidence="1">
    <location>
        <begin position="82"/>
        <end position="94"/>
    </location>
</feature>
<name>X0RFQ0_9ZZZZ</name>
<evidence type="ECO:0000256" key="1">
    <source>
        <dbReference type="SAM" id="MobiDB-lite"/>
    </source>
</evidence>
<reference evidence="2" key="1">
    <citation type="journal article" date="2014" name="Front. Microbiol.">
        <title>High frequency of phylogenetically diverse reductive dehalogenase-homologous genes in deep subseafloor sedimentary metagenomes.</title>
        <authorList>
            <person name="Kawai M."/>
            <person name="Futagami T."/>
            <person name="Toyoda A."/>
            <person name="Takaki Y."/>
            <person name="Nishi S."/>
            <person name="Hori S."/>
            <person name="Arai W."/>
            <person name="Tsubouchi T."/>
            <person name="Morono Y."/>
            <person name="Uchiyama I."/>
            <person name="Ito T."/>
            <person name="Fujiyama A."/>
            <person name="Inagaki F."/>
            <person name="Takami H."/>
        </authorList>
    </citation>
    <scope>NUCLEOTIDE SEQUENCE</scope>
    <source>
        <strain evidence="2">Expedition CK06-06</strain>
    </source>
</reference>
<dbReference type="AlphaFoldDB" id="X0RFQ0"/>
<sequence length="170" mass="20245">MPASNCKTTIVDYGELILGTDEDAKRIAEQEFYQHLYWYYGRWYGPWWDKKNPEKRRRFQREWEKRNREVLTTNKLKWARENPEKVKASSEKYRRSPKGKALRRGWNGPNGLNRKWKEKYKTICGVPPQKKWTQEDIDLIGSGSITEVALMLGRSYCSVARKRDKLRGGK</sequence>
<comment type="caution">
    <text evidence="2">The sequence shown here is derived from an EMBL/GenBank/DDBJ whole genome shotgun (WGS) entry which is preliminary data.</text>
</comment>
<gene>
    <name evidence="2" type="ORF">S01H1_16787</name>
</gene>
<dbReference type="EMBL" id="BARS01008854">
    <property type="protein sequence ID" value="GAF67588.1"/>
    <property type="molecule type" value="Genomic_DNA"/>
</dbReference>